<dbReference type="InterPro" id="IPR021457">
    <property type="entry name" value="DUF3108"/>
</dbReference>
<dbReference type="Proteomes" id="UP000255334">
    <property type="component" value="Unassembled WGS sequence"/>
</dbReference>
<evidence type="ECO:0000313" key="3">
    <source>
        <dbReference type="Proteomes" id="UP000255334"/>
    </source>
</evidence>
<protein>
    <submittedName>
        <fullName evidence="2">DUF3108 domain-containing protein</fullName>
    </submittedName>
</protein>
<dbReference type="OrthoDB" id="6007799at2"/>
<evidence type="ECO:0000256" key="1">
    <source>
        <dbReference type="SAM" id="SignalP"/>
    </source>
</evidence>
<gene>
    <name evidence="2" type="ORF">DWU99_13530</name>
</gene>
<reference evidence="2 3" key="1">
    <citation type="submission" date="2018-07" db="EMBL/GenBank/DDBJ databases">
        <title>Dyella monticola sp. nov. and Dyella psychrodurans sp. nov. isolated from monsoon evergreen broad-leaved forest soil of Dinghu Mountain, China.</title>
        <authorList>
            <person name="Gao Z."/>
            <person name="Qiu L."/>
        </authorList>
    </citation>
    <scope>NUCLEOTIDE SEQUENCE [LARGE SCALE GENOMIC DNA]</scope>
    <source>
        <strain evidence="2 3">4MSK11</strain>
    </source>
</reference>
<sequence length="235" mass="25532">MRILKLSRTLLAGATLAVFTTAAFASGPTPFTATYQVSRGGEAMGEATITLKSLGNGEYEYSNQIHGTSGLAAMVGANTSDVTRFRWNNNAPETETYNSKVSAFKTKQRIMQVDWNTKQVSVDDGKGPTNYAAAPGMVDRNTTLLAIGLALRSGSQSVTLPIGVKQRVEQQQFKVQGTETVKVPAGSFQAERVTRTDSDKHFDAWYVPKQFPLPVKMEQSEGGDLTMQLVHYSTP</sequence>
<comment type="caution">
    <text evidence="2">The sequence shown here is derived from an EMBL/GenBank/DDBJ whole genome shotgun (WGS) entry which is preliminary data.</text>
</comment>
<keyword evidence="1" id="KW-0732">Signal</keyword>
<name>A0A370X210_9GAMM</name>
<dbReference type="Pfam" id="PF11306">
    <property type="entry name" value="DUF3108"/>
    <property type="match status" value="1"/>
</dbReference>
<dbReference type="EMBL" id="QRBF01000005">
    <property type="protein sequence ID" value="RDS82428.1"/>
    <property type="molecule type" value="Genomic_DNA"/>
</dbReference>
<feature type="signal peptide" evidence="1">
    <location>
        <begin position="1"/>
        <end position="25"/>
    </location>
</feature>
<proteinExistence type="predicted"/>
<evidence type="ECO:0000313" key="2">
    <source>
        <dbReference type="EMBL" id="RDS82428.1"/>
    </source>
</evidence>
<dbReference type="RefSeq" id="WP_115478602.1">
    <property type="nucleotide sequence ID" value="NZ_QRBF01000005.1"/>
</dbReference>
<keyword evidence="3" id="KW-1185">Reference proteome</keyword>
<dbReference type="AlphaFoldDB" id="A0A370X210"/>
<feature type="chain" id="PRO_5016959786" evidence="1">
    <location>
        <begin position="26"/>
        <end position="235"/>
    </location>
</feature>
<accession>A0A370X210</accession>
<organism evidence="2 3">
    <name type="scientific">Dyella psychrodurans</name>
    <dbReference type="NCBI Taxonomy" id="1927960"/>
    <lineage>
        <taxon>Bacteria</taxon>
        <taxon>Pseudomonadati</taxon>
        <taxon>Pseudomonadota</taxon>
        <taxon>Gammaproteobacteria</taxon>
        <taxon>Lysobacterales</taxon>
        <taxon>Rhodanobacteraceae</taxon>
        <taxon>Dyella</taxon>
    </lineage>
</organism>